<dbReference type="EMBL" id="JACYXT010000009">
    <property type="protein sequence ID" value="MBD9725804.1"/>
    <property type="molecule type" value="Genomic_DNA"/>
</dbReference>
<protein>
    <submittedName>
        <fullName evidence="1">Uncharacterized protein</fullName>
    </submittedName>
</protein>
<dbReference type="GeneID" id="79931727"/>
<evidence type="ECO:0000313" key="1">
    <source>
        <dbReference type="EMBL" id="MBD9725804.1"/>
    </source>
</evidence>
<accession>A0A927QMF9</accession>
<dbReference type="AlphaFoldDB" id="A0A927QMF9"/>
<reference evidence="1" key="1">
    <citation type="submission" date="2020-09" db="EMBL/GenBank/DDBJ databases">
        <title>Streptomyces canutascabiei sp. nov., which causes potato common scab and is distributed across the world.</title>
        <authorList>
            <person name="Nguyen H.P."/>
            <person name="Weisberg A.J."/>
            <person name="Chang J.H."/>
            <person name="Clarke C.R."/>
        </authorList>
    </citation>
    <scope>NUCLEOTIDE SEQUENCE</scope>
    <source>
        <strain evidence="1">ID-01-6.2a</strain>
    </source>
</reference>
<name>A0A927QMF9_9ACTN</name>
<gene>
    <name evidence="1" type="ORF">IHE70_21760</name>
</gene>
<evidence type="ECO:0000313" key="2">
    <source>
        <dbReference type="Proteomes" id="UP000661025"/>
    </source>
</evidence>
<proteinExistence type="predicted"/>
<organism evidence="1 2">
    <name type="scientific">Streptomyces caniscabiei</name>
    <dbReference type="NCBI Taxonomy" id="2746961"/>
    <lineage>
        <taxon>Bacteria</taxon>
        <taxon>Bacillati</taxon>
        <taxon>Actinomycetota</taxon>
        <taxon>Actinomycetes</taxon>
        <taxon>Kitasatosporales</taxon>
        <taxon>Streptomycetaceae</taxon>
        <taxon>Streptomyces</taxon>
    </lineage>
</organism>
<dbReference type="RefSeq" id="WP_192334045.1">
    <property type="nucleotide sequence ID" value="NZ_CP119182.1"/>
</dbReference>
<dbReference type="Proteomes" id="UP000661025">
    <property type="component" value="Unassembled WGS sequence"/>
</dbReference>
<sequence length="278" mass="30842">MDYLDSVVDHLSGEPKPRDLKYAVLHLQAAAEVLLKARLLQEHWSLVFRDPGRADRSRFETGDFESCGTAEAINRLRNIIGIDLPKGPVDEINQLAKWRNALQHYGLTAPAGAVESRAARILDFLLLFITEHLLPGLDGEDAMYAGEGEYHIRARLTDMRAVIKARLDRIRPLLANDAERTVMCPECGQLAVVVGSHGPFHCRFCSEVFTRAVSFAEFYVGVALGKEWEPGYEDPATWPIEQCPTCGERALVLEAETVATPGRHTPLCFSCGTVLVND</sequence>
<comment type="caution">
    <text evidence="1">The sequence shown here is derived from an EMBL/GenBank/DDBJ whole genome shotgun (WGS) entry which is preliminary data.</text>
</comment>